<reference evidence="2" key="1">
    <citation type="submission" date="2016-11" db="UniProtKB">
        <authorList>
            <consortium name="WormBaseParasite"/>
        </authorList>
    </citation>
    <scope>IDENTIFICATION</scope>
</reference>
<evidence type="ECO:0000313" key="1">
    <source>
        <dbReference type="Proteomes" id="UP000095281"/>
    </source>
</evidence>
<evidence type="ECO:0000313" key="2">
    <source>
        <dbReference type="WBParaSite" id="MhA1_Contig266.frz3.gene5"/>
    </source>
</evidence>
<name>A0A1I8BJ44_MELHA</name>
<dbReference type="AlphaFoldDB" id="A0A1I8BJ44"/>
<proteinExistence type="predicted"/>
<sequence>MDQCMLRPGQKALGSYGLIFQSQPGIFCEELLICYPSQLSGNNTLNGTLSSIPYRIKAKRNEVTKKCEEKRIKFCNQPNNKDKCSVGQPGSSTWHGIMIKIDYYGNDFITTIYLSITYKNYTFINMPLFYIEFGRKGDIFTKIFPMAVIESKTKTKYIKQKEAIIPIEELLKNEFLSNADKGGYYLNKYTGLWSLGMDLLPLTAQRSLHLFFYRGCICEVDVWFRKPTTPSTAIPTINNNIKDKNLLRDKICKLFTNNTMYPLGNITEKEKLVEFKLKTSNVGESGIIELFDNETVVLKINFNKSAIEFLDSGNYSRYSRDFQQNLLQIGATINVTMRLNKYSVYTSIEIKDFPIINYKFFPKFWWHGRLFEISNNSYLLIHGDFVIITPVNVRGFNEYTLTDKMGQIIQMPHSFKFGEFIRNNTLFRYRCLLNDNAEWFYIRLRQNILEENKYGIKYFIEN</sequence>
<accession>A0A1I8BJ44</accession>
<organism evidence="1 2">
    <name type="scientific">Meloidogyne hapla</name>
    <name type="common">Root-knot nematode worm</name>
    <dbReference type="NCBI Taxonomy" id="6305"/>
    <lineage>
        <taxon>Eukaryota</taxon>
        <taxon>Metazoa</taxon>
        <taxon>Ecdysozoa</taxon>
        <taxon>Nematoda</taxon>
        <taxon>Chromadorea</taxon>
        <taxon>Rhabditida</taxon>
        <taxon>Tylenchina</taxon>
        <taxon>Tylenchomorpha</taxon>
        <taxon>Tylenchoidea</taxon>
        <taxon>Meloidogynidae</taxon>
        <taxon>Meloidogyninae</taxon>
        <taxon>Meloidogyne</taxon>
    </lineage>
</organism>
<protein>
    <submittedName>
        <fullName evidence="2">Uncharacterized protein</fullName>
    </submittedName>
</protein>
<dbReference type="Proteomes" id="UP000095281">
    <property type="component" value="Unplaced"/>
</dbReference>
<dbReference type="WBParaSite" id="MhA1_Contig266.frz3.gene5">
    <property type="protein sequence ID" value="MhA1_Contig266.frz3.gene5"/>
    <property type="gene ID" value="MhA1_Contig266.frz3.gene5"/>
</dbReference>
<keyword evidence="1" id="KW-1185">Reference proteome</keyword>